<feature type="modified residue" description="4-aspartylphosphate" evidence="3">
    <location>
        <position position="616"/>
    </location>
</feature>
<dbReference type="Gene3D" id="3.40.50.2300">
    <property type="match status" value="1"/>
</dbReference>
<protein>
    <recommendedName>
        <fullName evidence="5">Response regulatory domain-containing protein</fullName>
    </recommendedName>
</protein>
<dbReference type="InterPro" id="IPR001789">
    <property type="entry name" value="Sig_transdc_resp-reg_receiver"/>
</dbReference>
<feature type="compositionally biased region" description="Gly residues" evidence="4">
    <location>
        <begin position="187"/>
        <end position="218"/>
    </location>
</feature>
<feature type="compositionally biased region" description="Gly residues" evidence="4">
    <location>
        <begin position="769"/>
        <end position="787"/>
    </location>
</feature>
<feature type="compositionally biased region" description="Low complexity" evidence="4">
    <location>
        <begin position="743"/>
        <end position="768"/>
    </location>
</feature>
<dbReference type="OrthoDB" id="60033at2759"/>
<dbReference type="PROSITE" id="PS50110">
    <property type="entry name" value="RESPONSE_REGULATORY"/>
    <property type="match status" value="1"/>
</dbReference>
<name>A0A5C3KSV9_COPMA</name>
<evidence type="ECO:0000256" key="4">
    <source>
        <dbReference type="SAM" id="MobiDB-lite"/>
    </source>
</evidence>
<dbReference type="PANTHER" id="PTHR45339:SF1">
    <property type="entry name" value="HYBRID SIGNAL TRANSDUCTION HISTIDINE KINASE J"/>
    <property type="match status" value="1"/>
</dbReference>
<evidence type="ECO:0000313" key="6">
    <source>
        <dbReference type="EMBL" id="TFK18868.1"/>
    </source>
</evidence>
<feature type="compositionally biased region" description="Polar residues" evidence="4">
    <location>
        <begin position="395"/>
        <end position="406"/>
    </location>
</feature>
<dbReference type="EMBL" id="ML210373">
    <property type="protein sequence ID" value="TFK18868.1"/>
    <property type="molecule type" value="Genomic_DNA"/>
</dbReference>
<sequence length="928" mass="93699">MAQQDNLMQSLIAYFLGSESAKLKAGSGGSPFAGSSGPSGSGGSAGLTSGLPAGLAGITLPSASLASLQAQVQAHAQMHQQQLNATETQLQIAVQQHKVAQAAASGEGENQQQQGQGQYHQQQGQGQGLQQVQRDPSITAHMANMGVHGHEVGRATLMQMSELSRRASANGGGAGNGPVYVPPPPAGVGGGGGGGNSNASGNGLGGWNRGAQGGQGGGLEQQLLQQGMAPPKMTRAEALAKIEEVQREREREREKGRRWSTGTGTGPADVSFGRDMSRERGVDGVDPGVGRALGEKVGGNGNNDMSNNSSSSSSNNNVSAMESSMLHEGLQVYTVGQLMPRGMYPEDSFSVFGAPSNASNSANSSGANWSFDPTGLAGGGLLAGLGIGNMDSPAMASTSGSVASTSRDGEGGDDGVDADGGRLTRARARRAGGSGSGSGSGSNSDEDYEEEEVVRPSQNVTDENGALVAVSSDENAGAGVSKQDGGGAGSGGGGGVLGGGRGILARRRGAKGKGRAGGVGDNDEYMLVLQAAGAQAVSSAGSGSGSGSQKLRVRRSTFVPAWAIPPRVLLVDDDAVSRKLSSKFLQVFGCTTDVAVDGVGAVTKMNLEKYDLVLMDIVMPKLDGVSATSMIRKFDQGTPIISMTSNSKPNEIMTYYSSGMNDILPKPFTKQGLLDVLEKHLIHLKGIQRISKSVPRGPGIPPLSDGGVQQALAAHSREWGVQGLMGGGGNQLMDGAMDPNMSLSLGPLSSSQPSSANPSFNFNFYNDGSGNGGGSGNSPGGNNGPAGGEEVEGLEFEGRMNPLAAMGFSNDQYAVMMQNFLNGEGLGASGSGSGSSGEYSAGSSPASANSSFGMMGQTPATATGLSMGMGMGMGAGGGMGGGTMMYGVGINFGDNSGGTTMNFMKRGLEDGSELEGPAGKKSRFEVIE</sequence>
<dbReference type="FunFam" id="3.40.50.2300:FF:000212">
    <property type="entry name" value="Stress response regulator/HFS transcription factor"/>
    <property type="match status" value="1"/>
</dbReference>
<feature type="region of interest" description="Disordered" evidence="4">
    <location>
        <begin position="828"/>
        <end position="852"/>
    </location>
</feature>
<proteinExistence type="predicted"/>
<dbReference type="AlphaFoldDB" id="A0A5C3KSV9"/>
<accession>A0A5C3KSV9</accession>
<feature type="domain" description="Response regulatory" evidence="5">
    <location>
        <begin position="567"/>
        <end position="681"/>
    </location>
</feature>
<feature type="region of interest" description="Disordered" evidence="4">
    <location>
        <begin position="242"/>
        <end position="322"/>
    </location>
</feature>
<evidence type="ECO:0000256" key="2">
    <source>
        <dbReference type="ARBA" id="ARBA00023012"/>
    </source>
</evidence>
<evidence type="ECO:0000313" key="7">
    <source>
        <dbReference type="Proteomes" id="UP000307440"/>
    </source>
</evidence>
<keyword evidence="1 3" id="KW-0597">Phosphoprotein</keyword>
<organism evidence="6 7">
    <name type="scientific">Coprinopsis marcescibilis</name>
    <name type="common">Agaric fungus</name>
    <name type="synonym">Psathyrella marcescibilis</name>
    <dbReference type="NCBI Taxonomy" id="230819"/>
    <lineage>
        <taxon>Eukaryota</taxon>
        <taxon>Fungi</taxon>
        <taxon>Dikarya</taxon>
        <taxon>Basidiomycota</taxon>
        <taxon>Agaricomycotina</taxon>
        <taxon>Agaricomycetes</taxon>
        <taxon>Agaricomycetidae</taxon>
        <taxon>Agaricales</taxon>
        <taxon>Agaricineae</taxon>
        <taxon>Psathyrellaceae</taxon>
        <taxon>Coprinopsis</taxon>
    </lineage>
</organism>
<dbReference type="PANTHER" id="PTHR45339">
    <property type="entry name" value="HYBRID SIGNAL TRANSDUCTION HISTIDINE KINASE J"/>
    <property type="match status" value="1"/>
</dbReference>
<evidence type="ECO:0000259" key="5">
    <source>
        <dbReference type="PROSITE" id="PS50110"/>
    </source>
</evidence>
<feature type="region of interest" description="Disordered" evidence="4">
    <location>
        <begin position="101"/>
        <end position="133"/>
    </location>
</feature>
<dbReference type="STRING" id="230819.A0A5C3KSV9"/>
<evidence type="ECO:0000256" key="1">
    <source>
        <dbReference type="ARBA" id="ARBA00022553"/>
    </source>
</evidence>
<feature type="region of interest" description="Disordered" evidence="4">
    <location>
        <begin position="908"/>
        <end position="928"/>
    </location>
</feature>
<dbReference type="InterPro" id="IPR011006">
    <property type="entry name" value="CheY-like_superfamily"/>
</dbReference>
<gene>
    <name evidence="6" type="ORF">FA15DRAFT_674952</name>
</gene>
<keyword evidence="7" id="KW-1185">Reference proteome</keyword>
<feature type="compositionally biased region" description="Low complexity" evidence="4">
    <location>
        <begin position="302"/>
        <end position="322"/>
    </location>
</feature>
<evidence type="ECO:0000256" key="3">
    <source>
        <dbReference type="PROSITE-ProRule" id="PRU00169"/>
    </source>
</evidence>
<dbReference type="SUPFAM" id="SSF52172">
    <property type="entry name" value="CheY-like"/>
    <property type="match status" value="1"/>
</dbReference>
<feature type="region of interest" description="Disordered" evidence="4">
    <location>
        <begin position="743"/>
        <end position="790"/>
    </location>
</feature>
<keyword evidence="2" id="KW-0902">Two-component regulatory system</keyword>
<dbReference type="CDD" id="cd17546">
    <property type="entry name" value="REC_hyHK_CKI1_RcsC-like"/>
    <property type="match status" value="1"/>
</dbReference>
<feature type="compositionally biased region" description="Gly residues" evidence="4">
    <location>
        <begin position="26"/>
        <end position="45"/>
    </location>
</feature>
<feature type="region of interest" description="Disordered" evidence="4">
    <location>
        <begin position="166"/>
        <end position="218"/>
    </location>
</feature>
<feature type="compositionally biased region" description="Low complexity" evidence="4">
    <location>
        <begin position="836"/>
        <end position="851"/>
    </location>
</feature>
<feature type="compositionally biased region" description="Gly residues" evidence="4">
    <location>
        <begin position="484"/>
        <end position="497"/>
    </location>
</feature>
<feature type="compositionally biased region" description="Basic and acidic residues" evidence="4">
    <location>
        <begin position="242"/>
        <end position="257"/>
    </location>
</feature>
<feature type="region of interest" description="Disordered" evidence="4">
    <location>
        <begin position="475"/>
        <end position="497"/>
    </location>
</feature>
<dbReference type="Proteomes" id="UP000307440">
    <property type="component" value="Unassembled WGS sequence"/>
</dbReference>
<feature type="region of interest" description="Disordered" evidence="4">
    <location>
        <begin position="395"/>
        <end position="463"/>
    </location>
</feature>
<dbReference type="Pfam" id="PF00072">
    <property type="entry name" value="Response_reg"/>
    <property type="match status" value="1"/>
</dbReference>
<feature type="region of interest" description="Disordered" evidence="4">
    <location>
        <begin position="25"/>
        <end position="45"/>
    </location>
</feature>
<dbReference type="SMART" id="SM00448">
    <property type="entry name" value="REC"/>
    <property type="match status" value="1"/>
</dbReference>
<dbReference type="GO" id="GO:0000160">
    <property type="term" value="P:phosphorelay signal transduction system"/>
    <property type="evidence" value="ECO:0007669"/>
    <property type="project" value="UniProtKB-KW"/>
</dbReference>
<feature type="compositionally biased region" description="Low complexity" evidence="4">
    <location>
        <begin position="111"/>
        <end position="133"/>
    </location>
</feature>
<reference evidence="6 7" key="1">
    <citation type="journal article" date="2019" name="Nat. Ecol. Evol.">
        <title>Megaphylogeny resolves global patterns of mushroom evolution.</title>
        <authorList>
            <person name="Varga T."/>
            <person name="Krizsan K."/>
            <person name="Foldi C."/>
            <person name="Dima B."/>
            <person name="Sanchez-Garcia M."/>
            <person name="Sanchez-Ramirez S."/>
            <person name="Szollosi G.J."/>
            <person name="Szarkandi J.G."/>
            <person name="Papp V."/>
            <person name="Albert L."/>
            <person name="Andreopoulos W."/>
            <person name="Angelini C."/>
            <person name="Antonin V."/>
            <person name="Barry K.W."/>
            <person name="Bougher N.L."/>
            <person name="Buchanan P."/>
            <person name="Buyck B."/>
            <person name="Bense V."/>
            <person name="Catcheside P."/>
            <person name="Chovatia M."/>
            <person name="Cooper J."/>
            <person name="Damon W."/>
            <person name="Desjardin D."/>
            <person name="Finy P."/>
            <person name="Geml J."/>
            <person name="Haridas S."/>
            <person name="Hughes K."/>
            <person name="Justo A."/>
            <person name="Karasinski D."/>
            <person name="Kautmanova I."/>
            <person name="Kiss B."/>
            <person name="Kocsube S."/>
            <person name="Kotiranta H."/>
            <person name="LaButti K.M."/>
            <person name="Lechner B.E."/>
            <person name="Liimatainen K."/>
            <person name="Lipzen A."/>
            <person name="Lukacs Z."/>
            <person name="Mihaltcheva S."/>
            <person name="Morgado L.N."/>
            <person name="Niskanen T."/>
            <person name="Noordeloos M.E."/>
            <person name="Ohm R.A."/>
            <person name="Ortiz-Santana B."/>
            <person name="Ovrebo C."/>
            <person name="Racz N."/>
            <person name="Riley R."/>
            <person name="Savchenko A."/>
            <person name="Shiryaev A."/>
            <person name="Soop K."/>
            <person name="Spirin V."/>
            <person name="Szebenyi C."/>
            <person name="Tomsovsky M."/>
            <person name="Tulloss R.E."/>
            <person name="Uehling J."/>
            <person name="Grigoriev I.V."/>
            <person name="Vagvolgyi C."/>
            <person name="Papp T."/>
            <person name="Martin F.M."/>
            <person name="Miettinen O."/>
            <person name="Hibbett D.S."/>
            <person name="Nagy L.G."/>
        </authorList>
    </citation>
    <scope>NUCLEOTIDE SEQUENCE [LARGE SCALE GENOMIC DNA]</scope>
    <source>
        <strain evidence="6 7">CBS 121175</strain>
    </source>
</reference>